<dbReference type="AlphaFoldDB" id="A0A0D6LIU3"/>
<organism evidence="1 2">
    <name type="scientific">Ancylostoma ceylanicum</name>
    <dbReference type="NCBI Taxonomy" id="53326"/>
    <lineage>
        <taxon>Eukaryota</taxon>
        <taxon>Metazoa</taxon>
        <taxon>Ecdysozoa</taxon>
        <taxon>Nematoda</taxon>
        <taxon>Chromadorea</taxon>
        <taxon>Rhabditida</taxon>
        <taxon>Rhabditina</taxon>
        <taxon>Rhabditomorpha</taxon>
        <taxon>Strongyloidea</taxon>
        <taxon>Ancylostomatidae</taxon>
        <taxon>Ancylostomatinae</taxon>
        <taxon>Ancylostoma</taxon>
    </lineage>
</organism>
<accession>A0A0D6LIU3</accession>
<sequence>MNGKQVTVDEHYEQADTYNLEDEDDYSTDDEIQYCDCIASALAQTLPGMPGKKDPVQLLF</sequence>
<protein>
    <submittedName>
        <fullName evidence="1">Uncharacterized protein</fullName>
    </submittedName>
</protein>
<evidence type="ECO:0000313" key="2">
    <source>
        <dbReference type="Proteomes" id="UP000054495"/>
    </source>
</evidence>
<dbReference type="Proteomes" id="UP000054495">
    <property type="component" value="Unassembled WGS sequence"/>
</dbReference>
<name>A0A0D6LIU3_9BILA</name>
<gene>
    <name evidence="1" type="ORF">ANCCEY_08970</name>
</gene>
<dbReference type="EMBL" id="KE125079">
    <property type="protein sequence ID" value="EPB71929.1"/>
    <property type="molecule type" value="Genomic_DNA"/>
</dbReference>
<reference evidence="1 2" key="1">
    <citation type="submission" date="2013-05" db="EMBL/GenBank/DDBJ databases">
        <title>Draft genome of the parasitic nematode Anyclostoma ceylanicum.</title>
        <authorList>
            <person name="Mitreva M."/>
        </authorList>
    </citation>
    <scope>NUCLEOTIDE SEQUENCE [LARGE SCALE GENOMIC DNA]</scope>
</reference>
<keyword evidence="2" id="KW-1185">Reference proteome</keyword>
<proteinExistence type="predicted"/>
<evidence type="ECO:0000313" key="1">
    <source>
        <dbReference type="EMBL" id="EPB71929.1"/>
    </source>
</evidence>